<name>Q6AIT3_DESPS</name>
<dbReference type="PROSITE" id="PS51770">
    <property type="entry name" value="HOTDOG_ACOT"/>
    <property type="match status" value="1"/>
</dbReference>
<evidence type="ECO:0000256" key="1">
    <source>
        <dbReference type="ARBA" id="ARBA00010458"/>
    </source>
</evidence>
<dbReference type="InterPro" id="IPR029069">
    <property type="entry name" value="HotDog_dom_sf"/>
</dbReference>
<gene>
    <name evidence="5" type="ordered locus">DP3018</name>
</gene>
<reference evidence="6" key="1">
    <citation type="journal article" date="2004" name="Environ. Microbiol.">
        <title>The genome of Desulfotalea psychrophila, a sulfate-reducing bacterium from permanently cold Arctic sediments.</title>
        <authorList>
            <person name="Rabus R."/>
            <person name="Ruepp A."/>
            <person name="Frickey T."/>
            <person name="Rattei T."/>
            <person name="Fartmann B."/>
            <person name="Stark M."/>
            <person name="Bauer M."/>
            <person name="Zibat A."/>
            <person name="Lombardot T."/>
            <person name="Becker I."/>
            <person name="Amann J."/>
            <person name="Gellner K."/>
            <person name="Teeling H."/>
            <person name="Leuschner W.D."/>
            <person name="Gloeckner F.-O."/>
            <person name="Lupas A.N."/>
            <person name="Amann R."/>
            <person name="Klenk H.-P."/>
        </authorList>
    </citation>
    <scope>NUCLEOTIDE SEQUENCE [LARGE SCALE GENOMIC DNA]</scope>
    <source>
        <strain evidence="6">DSM 12343 / LSv54</strain>
    </source>
</reference>
<dbReference type="AlphaFoldDB" id="Q6AIT3"/>
<dbReference type="Pfam" id="PF03061">
    <property type="entry name" value="4HBT"/>
    <property type="match status" value="1"/>
</dbReference>
<evidence type="ECO:0000256" key="2">
    <source>
        <dbReference type="ARBA" id="ARBA00022801"/>
    </source>
</evidence>
<dbReference type="InterPro" id="IPR033120">
    <property type="entry name" value="HOTDOG_ACOT"/>
</dbReference>
<dbReference type="CDD" id="cd03442">
    <property type="entry name" value="BFIT_BACH"/>
    <property type="match status" value="1"/>
</dbReference>
<dbReference type="GO" id="GO:0052816">
    <property type="term" value="F:long-chain fatty acyl-CoA hydrolase activity"/>
    <property type="evidence" value="ECO:0007669"/>
    <property type="project" value="TreeGrafter"/>
</dbReference>
<keyword evidence="2 3" id="KW-0378">Hydrolase</keyword>
<evidence type="ECO:0000256" key="3">
    <source>
        <dbReference type="PROSITE-ProRule" id="PRU01106"/>
    </source>
</evidence>
<dbReference type="InterPro" id="IPR040170">
    <property type="entry name" value="Cytosol_ACT"/>
</dbReference>
<dbReference type="PANTHER" id="PTHR11049">
    <property type="entry name" value="ACYL COENZYME A THIOESTER HYDROLASE"/>
    <property type="match status" value="1"/>
</dbReference>
<dbReference type="eggNOG" id="COG1607">
    <property type="taxonomic scope" value="Bacteria"/>
</dbReference>
<accession>Q6AIT3</accession>
<dbReference type="GO" id="GO:0005829">
    <property type="term" value="C:cytosol"/>
    <property type="evidence" value="ECO:0007669"/>
    <property type="project" value="TreeGrafter"/>
</dbReference>
<sequence length="143" mass="16141">MITLYLYHKPRHVMNIEERKEKAQTSIFKTIFPSVCNHYNTMYGGTAMQLMDEVAFMTATRFSRKVMVTVSSEKINFSSPIPSGTFVELSGSIGRIGKTSLDVQVNIFVEEMYSDSRIEAITGTFTLVALDEERKPTLILDVA</sequence>
<dbReference type="STRING" id="177439.DP3018"/>
<comment type="similarity">
    <text evidence="1">Belongs to the acyl coenzyme A hydrolase family.</text>
</comment>
<evidence type="ECO:0000313" key="5">
    <source>
        <dbReference type="EMBL" id="CAG37747.1"/>
    </source>
</evidence>
<feature type="domain" description="HotDog ACOT-type" evidence="4">
    <location>
        <begin position="21"/>
        <end position="133"/>
    </location>
</feature>
<protein>
    <recommendedName>
        <fullName evidence="4">HotDog ACOT-type domain-containing protein</fullName>
    </recommendedName>
</protein>
<dbReference type="GO" id="GO:0006637">
    <property type="term" value="P:acyl-CoA metabolic process"/>
    <property type="evidence" value="ECO:0007669"/>
    <property type="project" value="TreeGrafter"/>
</dbReference>
<evidence type="ECO:0000259" key="4">
    <source>
        <dbReference type="PROSITE" id="PS51770"/>
    </source>
</evidence>
<dbReference type="SUPFAM" id="SSF54637">
    <property type="entry name" value="Thioesterase/thiol ester dehydrase-isomerase"/>
    <property type="match status" value="1"/>
</dbReference>
<dbReference type="InterPro" id="IPR006683">
    <property type="entry name" value="Thioestr_dom"/>
</dbReference>
<dbReference type="GO" id="GO:0009062">
    <property type="term" value="P:fatty acid catabolic process"/>
    <property type="evidence" value="ECO:0007669"/>
    <property type="project" value="TreeGrafter"/>
</dbReference>
<dbReference type="Proteomes" id="UP000000602">
    <property type="component" value="Chromosome"/>
</dbReference>
<organism evidence="5 6">
    <name type="scientific">Desulfotalea psychrophila (strain LSv54 / DSM 12343)</name>
    <dbReference type="NCBI Taxonomy" id="177439"/>
    <lineage>
        <taxon>Bacteria</taxon>
        <taxon>Pseudomonadati</taxon>
        <taxon>Thermodesulfobacteriota</taxon>
        <taxon>Desulfobulbia</taxon>
        <taxon>Desulfobulbales</taxon>
        <taxon>Desulfocapsaceae</taxon>
        <taxon>Desulfotalea</taxon>
    </lineage>
</organism>
<dbReference type="PANTHER" id="PTHR11049:SF24">
    <property type="entry name" value="CYTOSOLIC ACYL COENZYME A THIOESTER HYDROLASE"/>
    <property type="match status" value="1"/>
</dbReference>
<dbReference type="Gene3D" id="3.10.129.10">
    <property type="entry name" value="Hotdog Thioesterase"/>
    <property type="match status" value="1"/>
</dbReference>
<keyword evidence="6" id="KW-1185">Reference proteome</keyword>
<dbReference type="KEGG" id="dps:DP3018"/>
<dbReference type="HOGENOM" id="CLU_050164_2_1_7"/>
<dbReference type="EMBL" id="CR522870">
    <property type="protein sequence ID" value="CAG37747.1"/>
    <property type="molecule type" value="Genomic_DNA"/>
</dbReference>
<proteinExistence type="inferred from homology"/>
<evidence type="ECO:0000313" key="6">
    <source>
        <dbReference type="Proteomes" id="UP000000602"/>
    </source>
</evidence>